<dbReference type="Pfam" id="PF00106">
    <property type="entry name" value="adh_short"/>
    <property type="match status" value="1"/>
</dbReference>
<dbReference type="Proteomes" id="UP001162734">
    <property type="component" value="Chromosome"/>
</dbReference>
<feature type="domain" description="Ketoreductase" evidence="2">
    <location>
        <begin position="8"/>
        <end position="195"/>
    </location>
</feature>
<evidence type="ECO:0000313" key="3">
    <source>
        <dbReference type="EMBL" id="BDG08735.1"/>
    </source>
</evidence>
<evidence type="ECO:0000259" key="2">
    <source>
        <dbReference type="SMART" id="SM00822"/>
    </source>
</evidence>
<dbReference type="InterPro" id="IPR036291">
    <property type="entry name" value="NAD(P)-bd_dom_sf"/>
</dbReference>
<evidence type="ECO:0000313" key="4">
    <source>
        <dbReference type="Proteomes" id="UP001162734"/>
    </source>
</evidence>
<dbReference type="EMBL" id="AP025592">
    <property type="protein sequence ID" value="BDG08735.1"/>
    <property type="molecule type" value="Genomic_DNA"/>
</dbReference>
<dbReference type="SMART" id="SM00822">
    <property type="entry name" value="PKS_KR"/>
    <property type="match status" value="1"/>
</dbReference>
<dbReference type="InterPro" id="IPR002347">
    <property type="entry name" value="SDR_fam"/>
</dbReference>
<keyword evidence="4" id="KW-1185">Reference proteome</keyword>
<gene>
    <name evidence="3" type="ORF">AMPC_18480</name>
</gene>
<dbReference type="CDD" id="cd05233">
    <property type="entry name" value="SDR_c"/>
    <property type="match status" value="1"/>
</dbReference>
<dbReference type="PANTHER" id="PTHR42879">
    <property type="entry name" value="3-OXOACYL-(ACYL-CARRIER-PROTEIN) REDUCTASE"/>
    <property type="match status" value="1"/>
</dbReference>
<dbReference type="InterPro" id="IPR057326">
    <property type="entry name" value="KR_dom"/>
</dbReference>
<dbReference type="PRINTS" id="PR00081">
    <property type="entry name" value="GDHRDH"/>
</dbReference>
<dbReference type="SUPFAM" id="SSF51735">
    <property type="entry name" value="NAD(P)-binding Rossmann-fold domains"/>
    <property type="match status" value="1"/>
</dbReference>
<dbReference type="Gene3D" id="3.40.50.720">
    <property type="entry name" value="NAD(P)-binding Rossmann-like Domain"/>
    <property type="match status" value="1"/>
</dbReference>
<dbReference type="RefSeq" id="WP_248345938.1">
    <property type="nucleotide sequence ID" value="NZ_AP025592.1"/>
</dbReference>
<accession>A0ABM7XA89</accession>
<reference evidence="4" key="1">
    <citation type="journal article" date="2022" name="Int. J. Syst. Evol. Microbiol.">
        <title>Anaeromyxobacter oryzae sp. nov., Anaeromyxobacter diazotrophicus sp. nov. and Anaeromyxobacter paludicola sp. nov., isolated from paddy soils.</title>
        <authorList>
            <person name="Itoh H."/>
            <person name="Xu Z."/>
            <person name="Mise K."/>
            <person name="Masuda Y."/>
            <person name="Ushijima N."/>
            <person name="Hayakawa C."/>
            <person name="Shiratori Y."/>
            <person name="Senoo K."/>
        </authorList>
    </citation>
    <scope>NUCLEOTIDE SEQUENCE [LARGE SCALE GENOMIC DNA]</scope>
    <source>
        <strain evidence="4">Red630</strain>
    </source>
</reference>
<sequence>MDLGLGGKRAVVTGSTAGIGLAIAEALLREGARVVVNGRTAARVREAERALRARVPGGEVAGVAADLGTAEGCDALIAAAPDCDVLVNNVGIFAARPFAEIGDGEWARMLEVNLLSGVRLSRHHLPRMLSRNEGRILFISSESALQIPAEMIHYGVSKTSQLGLSRGLAELTRGTAVTVNAILAGPTRSEGVGDFVEGLARQQGKPAAEVERDFFREARPSSLLQRFATPEEVAALVAFVASPRAAAVNGAALRVDGGVVRAIV</sequence>
<dbReference type="InterPro" id="IPR050259">
    <property type="entry name" value="SDR"/>
</dbReference>
<organism evidence="3 4">
    <name type="scientific">Anaeromyxobacter paludicola</name>
    <dbReference type="NCBI Taxonomy" id="2918171"/>
    <lineage>
        <taxon>Bacteria</taxon>
        <taxon>Pseudomonadati</taxon>
        <taxon>Myxococcota</taxon>
        <taxon>Myxococcia</taxon>
        <taxon>Myxococcales</taxon>
        <taxon>Cystobacterineae</taxon>
        <taxon>Anaeromyxobacteraceae</taxon>
        <taxon>Anaeromyxobacter</taxon>
    </lineage>
</organism>
<evidence type="ECO:0000256" key="1">
    <source>
        <dbReference type="ARBA" id="ARBA00006484"/>
    </source>
</evidence>
<dbReference type="PANTHER" id="PTHR42879:SF6">
    <property type="entry name" value="NADPH-DEPENDENT REDUCTASE BACG"/>
    <property type="match status" value="1"/>
</dbReference>
<comment type="similarity">
    <text evidence="1">Belongs to the short-chain dehydrogenases/reductases (SDR) family.</text>
</comment>
<name>A0ABM7XA89_9BACT</name>
<protein>
    <submittedName>
        <fullName evidence="3">Oxidoreductase</fullName>
    </submittedName>
</protein>
<proteinExistence type="inferred from homology"/>